<protein>
    <submittedName>
        <fullName evidence="1">Uncharacterized protein</fullName>
    </submittedName>
</protein>
<organism evidence="1 2">
    <name type="scientific">Aspergillus caelatus</name>
    <dbReference type="NCBI Taxonomy" id="61420"/>
    <lineage>
        <taxon>Eukaryota</taxon>
        <taxon>Fungi</taxon>
        <taxon>Dikarya</taxon>
        <taxon>Ascomycota</taxon>
        <taxon>Pezizomycotina</taxon>
        <taxon>Eurotiomycetes</taxon>
        <taxon>Eurotiomycetidae</taxon>
        <taxon>Eurotiales</taxon>
        <taxon>Aspergillaceae</taxon>
        <taxon>Aspergillus</taxon>
        <taxon>Aspergillus subgen. Circumdati</taxon>
    </lineage>
</organism>
<name>A0A5N6ZTE6_9EURO</name>
<dbReference type="Proteomes" id="UP000326268">
    <property type="component" value="Unassembled WGS sequence"/>
</dbReference>
<proteinExistence type="predicted"/>
<evidence type="ECO:0000313" key="2">
    <source>
        <dbReference type="Proteomes" id="UP000326268"/>
    </source>
</evidence>
<reference evidence="1 2" key="1">
    <citation type="submission" date="2019-04" db="EMBL/GenBank/DDBJ databases">
        <title>Friends and foes A comparative genomics studyof 23 Aspergillus species from section Flavi.</title>
        <authorList>
            <consortium name="DOE Joint Genome Institute"/>
            <person name="Kjaerbolling I."/>
            <person name="Vesth T."/>
            <person name="Frisvad J.C."/>
            <person name="Nybo J.L."/>
            <person name="Theobald S."/>
            <person name="Kildgaard S."/>
            <person name="Isbrandt T."/>
            <person name="Kuo A."/>
            <person name="Sato A."/>
            <person name="Lyhne E.K."/>
            <person name="Kogle M.E."/>
            <person name="Wiebenga A."/>
            <person name="Kun R.S."/>
            <person name="Lubbers R.J."/>
            <person name="Makela M.R."/>
            <person name="Barry K."/>
            <person name="Chovatia M."/>
            <person name="Clum A."/>
            <person name="Daum C."/>
            <person name="Haridas S."/>
            <person name="He G."/>
            <person name="LaButti K."/>
            <person name="Lipzen A."/>
            <person name="Mondo S."/>
            <person name="Riley R."/>
            <person name="Salamov A."/>
            <person name="Simmons B.A."/>
            <person name="Magnuson J.K."/>
            <person name="Henrissat B."/>
            <person name="Mortensen U.H."/>
            <person name="Larsen T.O."/>
            <person name="Devries R.P."/>
            <person name="Grigoriev I.V."/>
            <person name="Machida M."/>
            <person name="Baker S.E."/>
            <person name="Andersen M.R."/>
        </authorList>
    </citation>
    <scope>NUCLEOTIDE SEQUENCE [LARGE SCALE GENOMIC DNA]</scope>
    <source>
        <strain evidence="1 2">CBS 763.97</strain>
    </source>
</reference>
<dbReference type="EMBL" id="ML737764">
    <property type="protein sequence ID" value="KAE8360668.1"/>
    <property type="molecule type" value="Genomic_DNA"/>
</dbReference>
<sequence length="102" mass="11669">MTCNRPEMVVSRTWVGIGALILLGVDMMLTTSRGTFCFALPWPFPFPSPPGRRGLRISTERIQRYQYVQLYKSLFLYSFELSDSGTFHSYSLSLTPPRPLSK</sequence>
<dbReference type="GeneID" id="43660919"/>
<evidence type="ECO:0000313" key="1">
    <source>
        <dbReference type="EMBL" id="KAE8360668.1"/>
    </source>
</evidence>
<dbReference type="AlphaFoldDB" id="A0A5N6ZTE6"/>
<accession>A0A5N6ZTE6</accession>
<keyword evidence="2" id="KW-1185">Reference proteome</keyword>
<dbReference type="RefSeq" id="XP_031923749.1">
    <property type="nucleotide sequence ID" value="XM_032076473.1"/>
</dbReference>
<gene>
    <name evidence="1" type="ORF">BDV27DRAFT_37570</name>
</gene>